<dbReference type="FunFam" id="2.10.25.10:FF:000051">
    <property type="entry name" value="Laminin subunit alpha 4"/>
    <property type="match status" value="1"/>
</dbReference>
<evidence type="ECO:0000256" key="5">
    <source>
        <dbReference type="ARBA" id="ARBA00022737"/>
    </source>
</evidence>
<keyword evidence="9 11" id="KW-0424">Laminin EGF-like domain</keyword>
<feature type="domain" description="Laminin EGF-like" evidence="14">
    <location>
        <begin position="269"/>
        <end position="313"/>
    </location>
</feature>
<dbReference type="InterPro" id="IPR008211">
    <property type="entry name" value="Laminin_N"/>
</dbReference>
<feature type="disulfide bond" evidence="10">
    <location>
        <begin position="3346"/>
        <end position="3373"/>
    </location>
</feature>
<evidence type="ECO:0000256" key="2">
    <source>
        <dbReference type="ARBA" id="ARBA00022525"/>
    </source>
</evidence>
<dbReference type="PROSITE" id="PS50025">
    <property type="entry name" value="LAM_G_DOMAIN"/>
    <property type="match status" value="5"/>
</dbReference>
<dbReference type="SUPFAM" id="SSF49899">
    <property type="entry name" value="Concanavalin A-like lectins/glucanases"/>
    <property type="match status" value="5"/>
</dbReference>
<feature type="disulfide bond" evidence="11">
    <location>
        <begin position="1670"/>
        <end position="1679"/>
    </location>
</feature>
<feature type="disulfide bond" evidence="11">
    <location>
        <begin position="458"/>
        <end position="470"/>
    </location>
</feature>
<feature type="domain" description="Laminin EGF-like" evidence="14">
    <location>
        <begin position="1330"/>
        <end position="1377"/>
    </location>
</feature>
<feature type="domain" description="Laminin G" evidence="13">
    <location>
        <begin position="3199"/>
        <end position="3373"/>
    </location>
</feature>
<evidence type="ECO:0000256" key="3">
    <source>
        <dbReference type="ARBA" id="ARBA00022530"/>
    </source>
</evidence>
<dbReference type="FunFam" id="2.10.25.10:FF:000069">
    <property type="entry name" value="Laminin subunit alpha 1"/>
    <property type="match status" value="1"/>
</dbReference>
<dbReference type="FunFam" id="2.10.25.10:FF:000011">
    <property type="entry name" value="Cadherin EGF LAG seven-pass G-type receptor"/>
    <property type="match status" value="2"/>
</dbReference>
<dbReference type="Pfam" id="PF02210">
    <property type="entry name" value="Laminin_G_2"/>
    <property type="match status" value="5"/>
</dbReference>
<evidence type="ECO:0000259" key="15">
    <source>
        <dbReference type="PROSITE" id="PS51115"/>
    </source>
</evidence>
<feature type="coiled-coil region" evidence="12">
    <location>
        <begin position="2020"/>
        <end position="2101"/>
    </location>
</feature>
<feature type="domain" description="Laminin EGF-like" evidence="14">
    <location>
        <begin position="458"/>
        <end position="502"/>
    </location>
</feature>
<feature type="domain" description="Laminin EGF-like" evidence="14">
    <location>
        <begin position="412"/>
        <end position="457"/>
    </location>
</feature>
<dbReference type="FunFam" id="2.10.25.10:FF:000034">
    <property type="entry name" value="Laminin subunit alpha 3"/>
    <property type="match status" value="3"/>
</dbReference>
<dbReference type="CDD" id="cd00110">
    <property type="entry name" value="LamG"/>
    <property type="match status" value="4"/>
</dbReference>
<feature type="domain" description="Laminin EGF-like" evidence="14">
    <location>
        <begin position="503"/>
        <end position="548"/>
    </location>
</feature>
<dbReference type="CDD" id="cd00055">
    <property type="entry name" value="EGF_Lam"/>
    <property type="match status" value="20"/>
</dbReference>
<feature type="domain" description="Laminin EGF-like" evidence="14">
    <location>
        <begin position="1654"/>
        <end position="1699"/>
    </location>
</feature>
<evidence type="ECO:0008006" key="18">
    <source>
        <dbReference type="Google" id="ProtNLM"/>
    </source>
</evidence>
<name>A0A0L8G6U4_OCTBM</name>
<feature type="disulfide bond" evidence="11">
    <location>
        <begin position="289"/>
        <end position="298"/>
    </location>
</feature>
<feature type="disulfide bond" evidence="11">
    <location>
        <begin position="1378"/>
        <end position="1390"/>
    </location>
</feature>
<dbReference type="SUPFAM" id="SSF57196">
    <property type="entry name" value="EGF/Laminin"/>
    <property type="match status" value="16"/>
</dbReference>
<dbReference type="Pfam" id="PF00055">
    <property type="entry name" value="Laminin_N"/>
    <property type="match status" value="1"/>
</dbReference>
<feature type="domain" description="Laminin G" evidence="13">
    <location>
        <begin position="2637"/>
        <end position="2804"/>
    </location>
</feature>
<feature type="disulfide bond" evidence="11">
    <location>
        <begin position="1380"/>
        <end position="1397"/>
    </location>
</feature>
<organism evidence="17">
    <name type="scientific">Octopus bimaculoides</name>
    <name type="common">California two-spotted octopus</name>
    <dbReference type="NCBI Taxonomy" id="37653"/>
    <lineage>
        <taxon>Eukaryota</taxon>
        <taxon>Metazoa</taxon>
        <taxon>Spiralia</taxon>
        <taxon>Lophotrochozoa</taxon>
        <taxon>Mollusca</taxon>
        <taxon>Cephalopoda</taxon>
        <taxon>Coleoidea</taxon>
        <taxon>Octopodiformes</taxon>
        <taxon>Octopoda</taxon>
        <taxon>Incirrata</taxon>
        <taxon>Octopodidae</taxon>
        <taxon>Octopus</taxon>
    </lineage>
</organism>
<feature type="disulfide bond" evidence="11">
    <location>
        <begin position="340"/>
        <end position="349"/>
    </location>
</feature>
<dbReference type="FunFam" id="2.10.25.10:FF:000090">
    <property type="entry name" value="laminin subunit alpha"/>
    <property type="match status" value="2"/>
</dbReference>
<feature type="domain" description="Laminin EGF-like" evidence="14">
    <location>
        <begin position="1286"/>
        <end position="1329"/>
    </location>
</feature>
<dbReference type="GO" id="GO:0061564">
    <property type="term" value="P:axon development"/>
    <property type="evidence" value="ECO:0007669"/>
    <property type="project" value="UniProtKB-ARBA"/>
</dbReference>
<keyword evidence="2" id="KW-0964">Secreted</keyword>
<evidence type="ECO:0000256" key="9">
    <source>
        <dbReference type="ARBA" id="ARBA00023292"/>
    </source>
</evidence>
<dbReference type="FunFam" id="2.10.25.10:FF:000189">
    <property type="entry name" value="Laminin subunit alpha 2"/>
    <property type="match status" value="1"/>
</dbReference>
<dbReference type="PANTHER" id="PTHR10574:SF406">
    <property type="entry name" value="LAMININ SUBUNIT ALPHA 5"/>
    <property type="match status" value="1"/>
</dbReference>
<feature type="domain" description="Laminin EGF-like" evidence="14">
    <location>
        <begin position="1800"/>
        <end position="1846"/>
    </location>
</feature>
<evidence type="ECO:0000256" key="4">
    <source>
        <dbReference type="ARBA" id="ARBA00022729"/>
    </source>
</evidence>
<dbReference type="PRINTS" id="PR00011">
    <property type="entry name" value="EGFLAMININ"/>
</dbReference>
<dbReference type="InterPro" id="IPR001791">
    <property type="entry name" value="Laminin_G"/>
</dbReference>
<dbReference type="SMART" id="SM00180">
    <property type="entry name" value="EGF_Lam"/>
    <property type="match status" value="21"/>
</dbReference>
<feature type="disulfide bond" evidence="11">
    <location>
        <begin position="635"/>
        <end position="644"/>
    </location>
</feature>
<dbReference type="STRING" id="37653.A0A0L8G6U4"/>
<feature type="disulfide bond" evidence="11">
    <location>
        <begin position="433"/>
        <end position="442"/>
    </location>
</feature>
<evidence type="ECO:0000256" key="11">
    <source>
        <dbReference type="PROSITE-ProRule" id="PRU00460"/>
    </source>
</evidence>
<evidence type="ECO:0000256" key="6">
    <source>
        <dbReference type="ARBA" id="ARBA00022869"/>
    </source>
</evidence>
<evidence type="ECO:0000259" key="13">
    <source>
        <dbReference type="PROSITE" id="PS50025"/>
    </source>
</evidence>
<dbReference type="Gene3D" id="2.60.120.200">
    <property type="match status" value="5"/>
</dbReference>
<proteinExistence type="predicted"/>
<dbReference type="GO" id="GO:0071711">
    <property type="term" value="P:basement membrane organization"/>
    <property type="evidence" value="ECO:0007669"/>
    <property type="project" value="UniProtKB-ARBA"/>
</dbReference>
<feature type="disulfide bond" evidence="11">
    <location>
        <begin position="1353"/>
        <end position="1362"/>
    </location>
</feature>
<dbReference type="GO" id="GO:0009888">
    <property type="term" value="P:tissue development"/>
    <property type="evidence" value="ECO:0007669"/>
    <property type="project" value="TreeGrafter"/>
</dbReference>
<feature type="disulfide bond" evidence="11">
    <location>
        <begin position="505"/>
        <end position="522"/>
    </location>
</feature>
<dbReference type="Gene3D" id="2.60.120.260">
    <property type="entry name" value="Galactose-binding domain-like"/>
    <property type="match status" value="1"/>
</dbReference>
<feature type="disulfide bond" evidence="11">
    <location>
        <begin position="367"/>
        <end position="384"/>
    </location>
</feature>
<dbReference type="PROSITE" id="PS00022">
    <property type="entry name" value="EGF_1"/>
    <property type="match status" value="1"/>
</dbReference>
<feature type="disulfide bond" evidence="11">
    <location>
        <begin position="1302"/>
        <end position="1311"/>
    </location>
</feature>
<reference evidence="17" key="1">
    <citation type="submission" date="2015-07" db="EMBL/GenBank/DDBJ databases">
        <title>MeaNS - Measles Nucleotide Surveillance Program.</title>
        <authorList>
            <person name="Tran T."/>
            <person name="Druce J."/>
        </authorList>
    </citation>
    <scope>NUCLEOTIDE SEQUENCE</scope>
    <source>
        <strain evidence="17">UCB-OBI-ISO-001</strain>
        <tissue evidence="17">Gonad</tissue>
    </source>
</reference>
<evidence type="ECO:0000256" key="8">
    <source>
        <dbReference type="ARBA" id="ARBA00023180"/>
    </source>
</evidence>
<feature type="domain" description="Laminin EGF-like" evidence="14">
    <location>
        <begin position="1240"/>
        <end position="1285"/>
    </location>
</feature>
<feature type="domain" description="Laminin G" evidence="13">
    <location>
        <begin position="2442"/>
        <end position="2631"/>
    </location>
</feature>
<dbReference type="SMART" id="SM00282">
    <property type="entry name" value="LamG"/>
    <property type="match status" value="5"/>
</dbReference>
<dbReference type="Gene3D" id="1.10.287.950">
    <property type="entry name" value="Methyl-accepting chemotaxis protein"/>
    <property type="match status" value="1"/>
</dbReference>
<feature type="disulfide bond" evidence="11">
    <location>
        <begin position="524"/>
        <end position="533"/>
    </location>
</feature>
<dbReference type="SMART" id="SM00181">
    <property type="entry name" value="EGF"/>
    <property type="match status" value="12"/>
</dbReference>
<dbReference type="Pfam" id="PF00052">
    <property type="entry name" value="Laminin_B"/>
    <property type="match status" value="1"/>
</dbReference>
<dbReference type="SMART" id="SM00136">
    <property type="entry name" value="LamNT"/>
    <property type="match status" value="1"/>
</dbReference>
<dbReference type="InterPro" id="IPR000034">
    <property type="entry name" value="Laminin_IV"/>
</dbReference>
<dbReference type="OrthoDB" id="5984158at2759"/>
<feature type="domain" description="Laminin EGF-like" evidence="14">
    <location>
        <begin position="314"/>
        <end position="364"/>
    </location>
</feature>
<sequence>MANSPRPAVWILERSTDFGKTWSPWQYFTGSDSECREYFRVPASESPRRNNEAICTTKFSDVVPLEDGEIIVSLVDDRPSSLNFSSSLDLQEWSKATNVRLRFIQTNTLLGHLMAVKRQDVTVTRRYFYSIRDISIGGRCVCNGHAERCDTKDPKNLDIHYCRCEHNTCGRQCEKCCPGFEQKRWRPLKTNELFTCEPCNCHDHSSRCIYDAEVDRKRLSLDIHGRYSGGGVCQDCQHFTEGTNCEKCRRGYYRDSNVPITSKHACKRCQCRGQFSTGDCDPNTGQCLCKRKYTGRNCDRCNVGYHSFPECKPCECNQIGTVNQVCQIPRGNRGQKQCPCKPNYTGIYCDSCQQGYFGFPDCKRCVCNRIGSRGSHCDKDTGRCHCHPGFAGLSCNNCAVGYFDVHNNCRLCNCDVNGCTREICDRKYGRCICKPNFSGSRCDQCRTGYYQFPQCYECGCSPVGSRDSNCRNNGQCMCKRNFAGRQCSQCAPGFYRFPDCIPCNCSDSGSEGQTCNQVTGRCLCRRNFQGFKCDQCKRNYYKYPQCIEQAGNLCDCNPAGAVQVPGQPLGDCGLSNNQRCRCKERVTGEKCNMCKQGFWDLDIQHKEGCAECQCNSAGTTGGFDDCDWRSGQCLCKPSVTGRMCSTCLRGTYNLQRNNPFGCDACNCNIGGSINIGCRHNIGQCNCKTGIEGVKCDRPQRGFYFPTLHQHKYEFEDGSQYGGGKAIFAFNEGDFPEFSWRGYAIMSSKQRELLVNVMVRRPILCRIIIRYFNKQRQTVHGTVSVINNEQKIDIMYRPSNKPELTKLSDFAIPFVLNPGQWALSFKADQDILLDYFVLIPQQYYEPTVLQHQVSRQCRIPMDNEPCQHYQYPSLKNYFTVKAADMSVIASTLPKPLQHLSNATILSELGVPKLLLMHSELQSTLSFSARVNNYADYYLIINYFNPTEARQHPTLSVTSSDNQVGEVKPYYCPYSSLCRQVVTNYRDKKPAVFRIPRFLDFLITGKDVHIYVESVALIPAQAWTTRFLQPRLKCVRVNKACRTVKHQTVSGSIKIEAESGVNSHHRTNELPDGIKDTSAGLVKLDEKMPTIDVTGVVRTPDKNHIVVHYYQPKYPGFPVVVNVHSPEYAYSGSFYADYCPSDTGCRAVVKLGDSGKSEVNFPNNEARIKFTVTKPSKMWLDYILLIPGYLHRPVEQDLPTVDMAEEFLKKCTDVVLSYKPSPTCSKQLFALTADYNNGTLPCKCDPDGSMSIDCERLGGQCRCLPNVIGRDCSTCKHGFYGFPSCKRCECSIGLCHPVTGDCVCPPHVTGRKCDRCLPNTYAYDPYIGCKQCGCNDRGVMNNDLNCDQNTGQCKCLNRFGGRTCDKCAPGSYSYPHCVPCACNATGAEDDVCDQDTGQCLCKKNVEKSRCLGCLSGSFHLEKNNPNGCTTCFCFGVISSCSKSNLHWSQVSTLRNWNIQNTIGVNIIASSHIRAKVNEQVSIPSEAIYWSAPSAYLGNKIPSYGGRLSYKIVFSSKPDGVETVGPDVILVGNNMSLAYYSKNPPENNRRQEFIVDLREYTFMHEIHSTPVRRDQFMMVLAHLEGIYIKASYLSKVLEIRLSNVQLEVATKNGNGNLAHTVEKCHCPPSYRGTSCEKCAPGHYRRRKSPFFGLCSPCECNGHTKKCDPTTGECLEGYRGAKCDKCSPGYYGDPLMVGGSCQPCQCSDNIDLNNPNSCDKKTGECRNCTNNSAGKNCDMCKEGWFGDPVIAKNCTRCTCDTCGTSKCDDTFGFCYCKRNVVGKRCNRCLPNHYGFKDCNGCKSCDCGLASRSDSCDDMTGQCRCEPGAGGRKCDRCLDGYWDYGANGCKRCSCARSGVSRTCDPVTGVCRCMEGYVGSSCNRCAKDWVKIPGKGCSQCDKCTKLLLSDLGDLHNNITSVRHQLQFLSVGIAARKELTKIKKEYKNLREKVNKLPSRRYKNYDDEIDDLNQKASSSLFKAKRLNDSATSLLDDGKELKKLAKLPEMKGLMADIINMINYIRQINIGEKQETLEQLLEKAHKLKKAIIDRNFMKPQQKSEKELDEANKTMHKVNQLMQPVIKEQKKLNRTNEKINDMTKRLMAIAKDIKNSKMNSVTALRMLKALEHSKDLEFEEQLKKNISEIKKLQDMTQDNLTKIEDVVDNIKKKNKMLPKLLSRLDAAINRLRFDVANEHDTKIKPVKDLVEKALNHSDSLVDAFDLIQKQYFTFKNQSDPSLDAATAYKKIVDSINEAQKAAKNALNKSTIAQKELKGVSEAAKKSKDVSDKNLKQAKNVDNSLKNWENAIADVKRKVDQVDKGNEEIRDKLALIQIKPSGLKKKADEISKQADKTSDTSNKLSNKADDIIDEMKKYKDLEKVNFQKIKQQIDTSLSQINVKVKVNDIISKIVNMSSEVRSLESKSNKALVDLRKLRMQIKSARSAANAIIVSLKMFPNTTLRLRSPSVPLSYSNNKIQMFINPVSDNGLLAYIGNPFEPAPLNEDFLALELVNNHVVMKYDVGSGITTVKNPLFVQPNVWHYIQAKRTGSLVELLVSQGNKSEVATNKSNSAFSLLELNPETTHFYIGGYPFNMNNKIPSSVTRNRYHGAIEGFMFNDYILGLWNFASGENNFAGFRNRKVSATTVNDGYRFDGRSYAKLKVQPNFASKYVISMEFKTSKPNGLLMLMYHNSATDFASLHLEDGHLVYQYELGGGRLVLRTSNTFNDGNWHSVKVNRKKRDGLMDCDSVLYTGFSPGTMNKLSVNQFYVGGYTVLPPKNVSDYGFVGCIRNLQIDLISEGFKENEELYQMSAGCPSLIAQSVRFPPFGSNYVFKSYQMLGSVFHLIMKFRVGVQRSSSILVHASIDGGTQTFTVFLKDGKITIMDISKGQVTSDTSTSSSYSDDQWHYITVLFRKKHLKLNIDDKEEMKIKQSNQNINKMDLYIGGVPQNVIKNKRIPQNSFNGCIEDVIINGKLFDFSQAQLSVGIQLNFCSQNIPKPTTLVPTDKPFFSNTHCALPEVPKKSLSVSGQRFGTTGDLSWWHFEIPNQSKVSNFITLEFNTKKEDGLLLYVSDKNHNDFLAVYLDKGYVVFAFNCGGGTSQEQSTFKSNDGFWHMLSIKLEKKEAALQVDREPLIRFTGKGKSKELNVQKEVYVGGIKPQTKNFIDNVNISSHQFIGCIKSLKMNKKLISETNFGKKQSVKPCYDKDEDGVFIGARGGHIKLLDKFYVGNDLTVSFEIRPRTINGVLFAVHATKEYLVIGIKNGNVYATANNEGNEFTVKIDSAHNMTICNGKMYKVEMSKFKHYLTLGMNDFKRVEGFGIQGISETKTNDPLYIGGVPNPAVTPGVQSAEPYIGCIRNLKINSQEYPLHAGTPNGDVQLGSCPTI</sequence>
<feature type="domain" description="Laminin EGF-like" evidence="14">
    <location>
        <begin position="1378"/>
        <end position="1428"/>
    </location>
</feature>
<dbReference type="FunFam" id="2.10.25.10:FF:000388">
    <property type="entry name" value="Laminin subunit alpha"/>
    <property type="match status" value="1"/>
</dbReference>
<protein>
    <recommendedName>
        <fullName evidence="18">Laminin subunit alpha-3</fullName>
    </recommendedName>
</protein>
<dbReference type="PANTHER" id="PTHR10574">
    <property type="entry name" value="NETRIN/LAMININ-RELATED"/>
    <property type="match status" value="1"/>
</dbReference>
<feature type="disulfide bond" evidence="11">
    <location>
        <begin position="1242"/>
        <end position="1259"/>
    </location>
</feature>
<dbReference type="InterPro" id="IPR050440">
    <property type="entry name" value="Laminin/Netrin_ECM"/>
</dbReference>
<dbReference type="PROSITE" id="PS51115">
    <property type="entry name" value="LAMININ_IVA"/>
    <property type="match status" value="1"/>
</dbReference>
<dbReference type="InterPro" id="IPR000742">
    <property type="entry name" value="EGF"/>
</dbReference>
<keyword evidence="8" id="KW-0325">Glycoprotein</keyword>
<evidence type="ECO:0000256" key="7">
    <source>
        <dbReference type="ARBA" id="ARBA00023157"/>
    </source>
</evidence>
<evidence type="ECO:0000313" key="17">
    <source>
        <dbReference type="EMBL" id="KOF72554.1"/>
    </source>
</evidence>
<feature type="disulfide bond" evidence="11">
    <location>
        <begin position="365"/>
        <end position="377"/>
    </location>
</feature>
<feature type="disulfide bond" evidence="11">
    <location>
        <begin position="1772"/>
        <end position="1781"/>
    </location>
</feature>
<dbReference type="GO" id="GO:0009887">
    <property type="term" value="P:animal organ morphogenesis"/>
    <property type="evidence" value="ECO:0007669"/>
    <property type="project" value="TreeGrafter"/>
</dbReference>
<evidence type="ECO:0000256" key="1">
    <source>
        <dbReference type="ARBA" id="ARBA00004302"/>
    </source>
</evidence>
<dbReference type="SMART" id="SM00281">
    <property type="entry name" value="LamB"/>
    <property type="match status" value="1"/>
</dbReference>
<accession>A0A0L8G6U4</accession>
<keyword evidence="5" id="KW-0677">Repeat</keyword>
<dbReference type="FunFam" id="2.10.25.10:FF:000188">
    <property type="entry name" value="Laminin subunit gamma 2"/>
    <property type="match status" value="1"/>
</dbReference>
<keyword evidence="3" id="KW-0272">Extracellular matrix</keyword>
<feature type="domain" description="Laminin EGF-like" evidence="14">
    <location>
        <begin position="1753"/>
        <end position="1799"/>
    </location>
</feature>
<comment type="caution">
    <text evidence="11">Lacks conserved residue(s) required for the propagation of feature annotation.</text>
</comment>
<feature type="disulfide bond" evidence="11">
    <location>
        <begin position="1820"/>
        <end position="1829"/>
    </location>
</feature>
<keyword evidence="4" id="KW-0732">Signal</keyword>
<dbReference type="SUPFAM" id="SSF58104">
    <property type="entry name" value="Methyl-accepting chemotaxis protein (MCP) signaling domain"/>
    <property type="match status" value="1"/>
</dbReference>
<evidence type="ECO:0000259" key="16">
    <source>
        <dbReference type="PROSITE" id="PS51117"/>
    </source>
</evidence>
<feature type="disulfide bond" evidence="11">
    <location>
        <begin position="314"/>
        <end position="326"/>
    </location>
</feature>
<feature type="domain" description="Laminin IV type A" evidence="15">
    <location>
        <begin position="1449"/>
        <end position="1620"/>
    </location>
</feature>
<dbReference type="PROSITE" id="PS01248">
    <property type="entry name" value="EGF_LAM_1"/>
    <property type="match status" value="6"/>
</dbReference>
<dbReference type="FunFam" id="2.10.25.10:FF:000082">
    <property type="entry name" value="Laminin subunit alpha 1"/>
    <property type="match status" value="1"/>
</dbReference>
<feature type="disulfide bond" evidence="11">
    <location>
        <begin position="1240"/>
        <end position="1252"/>
    </location>
</feature>
<feature type="domain" description="Laminin EGF-like" evidence="14">
    <location>
        <begin position="365"/>
        <end position="411"/>
    </location>
</feature>
<dbReference type="PROSITE" id="PS50027">
    <property type="entry name" value="EGF_LAM_2"/>
    <property type="match status" value="14"/>
</dbReference>
<feature type="coiled-coil region" evidence="12">
    <location>
        <begin position="2237"/>
        <end position="2313"/>
    </location>
</feature>
<evidence type="ECO:0000259" key="14">
    <source>
        <dbReference type="PROSITE" id="PS50027"/>
    </source>
</evidence>
<dbReference type="EMBL" id="KQ423600">
    <property type="protein sequence ID" value="KOF72554.1"/>
    <property type="molecule type" value="Genomic_DNA"/>
</dbReference>
<feature type="disulfide bond" evidence="11">
    <location>
        <begin position="412"/>
        <end position="424"/>
    </location>
</feature>
<feature type="disulfide bond" evidence="11">
    <location>
        <begin position="478"/>
        <end position="487"/>
    </location>
</feature>
<dbReference type="Pfam" id="PF00053">
    <property type="entry name" value="EGF_laminin"/>
    <property type="match status" value="20"/>
</dbReference>
<evidence type="ECO:0000256" key="12">
    <source>
        <dbReference type="SAM" id="Coils"/>
    </source>
</evidence>
<feature type="domain" description="Laminin G" evidence="13">
    <location>
        <begin position="3020"/>
        <end position="3193"/>
    </location>
</feature>
<feature type="disulfide bond" evidence="11">
    <location>
        <begin position="1399"/>
        <end position="1408"/>
    </location>
</feature>
<comment type="subcellular location">
    <subcellularLocation>
        <location evidence="1">Secreted</location>
        <location evidence="1">Extracellular space</location>
        <location evidence="1">Extracellular matrix</location>
        <location evidence="1">Basement membrane</location>
    </subcellularLocation>
</comment>
<feature type="domain" description="Laminin G" evidence="13">
    <location>
        <begin position="2813"/>
        <end position="2982"/>
    </location>
</feature>
<dbReference type="Gene3D" id="2.10.25.10">
    <property type="entry name" value="Laminin"/>
    <property type="match status" value="19"/>
</dbReference>
<keyword evidence="6" id="KW-0084">Basement membrane</keyword>
<gene>
    <name evidence="17" type="ORF">OCBIM_22039269mg</name>
</gene>
<dbReference type="InterPro" id="IPR013320">
    <property type="entry name" value="ConA-like_dom_sf"/>
</dbReference>
<feature type="domain" description="Laminin EGF-like" evidence="14">
    <location>
        <begin position="612"/>
        <end position="664"/>
    </location>
</feature>
<keyword evidence="7 11" id="KW-1015">Disulfide bond</keyword>
<feature type="disulfide bond" evidence="11">
    <location>
        <begin position="1261"/>
        <end position="1270"/>
    </location>
</feature>
<dbReference type="GO" id="GO:0006950">
    <property type="term" value="P:response to stress"/>
    <property type="evidence" value="ECO:0007669"/>
    <property type="project" value="UniProtKB-ARBA"/>
</dbReference>
<dbReference type="PROSITE" id="PS51117">
    <property type="entry name" value="LAMININ_NTER"/>
    <property type="match status" value="1"/>
</dbReference>
<feature type="disulfide bond" evidence="11">
    <location>
        <begin position="503"/>
        <end position="515"/>
    </location>
</feature>
<dbReference type="FunFam" id="2.10.25.10:FF:000209">
    <property type="entry name" value="Laminin subunit alpha 5"/>
    <property type="match status" value="1"/>
</dbReference>
<dbReference type="GO" id="GO:0005604">
    <property type="term" value="C:basement membrane"/>
    <property type="evidence" value="ECO:0007669"/>
    <property type="project" value="UniProtKB-SubCell"/>
</dbReference>
<keyword evidence="12" id="KW-0175">Coiled coil</keyword>
<feature type="disulfide bond" evidence="11">
    <location>
        <begin position="386"/>
        <end position="395"/>
    </location>
</feature>
<feature type="disulfide bond" evidence="11">
    <location>
        <begin position="414"/>
        <end position="431"/>
    </location>
</feature>
<feature type="disulfide bond" evidence="10">
    <location>
        <begin position="2955"/>
        <end position="2982"/>
    </location>
</feature>
<feature type="domain" description="Laminin N-terminal" evidence="16">
    <location>
        <begin position="1"/>
        <end position="139"/>
    </location>
</feature>
<dbReference type="InterPro" id="IPR002049">
    <property type="entry name" value="LE_dom"/>
</dbReference>
<evidence type="ECO:0000256" key="10">
    <source>
        <dbReference type="PROSITE-ProRule" id="PRU00122"/>
    </source>
</evidence>